<gene>
    <name evidence="1" type="ORF">KI387_019043</name>
</gene>
<sequence>MFLRADTARIRAGYSRIRGRYAQKYPPRILEYPARIRAVSGSPSYYVQGELRNYIVSKVEQSFVLNTPGAETMSPSHLYDAILDEIKPIDFCGRKRIRLDKCSVGFGRLRRGKH</sequence>
<proteinExistence type="predicted"/>
<evidence type="ECO:0000313" key="2">
    <source>
        <dbReference type="Proteomes" id="UP000824469"/>
    </source>
</evidence>
<accession>A0AA38G5H8</accession>
<keyword evidence="2" id="KW-1185">Reference proteome</keyword>
<feature type="non-terminal residue" evidence="1">
    <location>
        <position position="1"/>
    </location>
</feature>
<comment type="caution">
    <text evidence="1">The sequence shown here is derived from an EMBL/GenBank/DDBJ whole genome shotgun (WGS) entry which is preliminary data.</text>
</comment>
<dbReference type="EMBL" id="JAHRHJ020000004">
    <property type="protein sequence ID" value="KAH9317274.1"/>
    <property type="molecule type" value="Genomic_DNA"/>
</dbReference>
<organism evidence="1 2">
    <name type="scientific">Taxus chinensis</name>
    <name type="common">Chinese yew</name>
    <name type="synonym">Taxus wallichiana var. chinensis</name>
    <dbReference type="NCBI Taxonomy" id="29808"/>
    <lineage>
        <taxon>Eukaryota</taxon>
        <taxon>Viridiplantae</taxon>
        <taxon>Streptophyta</taxon>
        <taxon>Embryophyta</taxon>
        <taxon>Tracheophyta</taxon>
        <taxon>Spermatophyta</taxon>
        <taxon>Pinopsida</taxon>
        <taxon>Pinidae</taxon>
        <taxon>Conifers II</taxon>
        <taxon>Cupressales</taxon>
        <taxon>Taxaceae</taxon>
        <taxon>Taxus</taxon>
    </lineage>
</organism>
<evidence type="ECO:0000313" key="1">
    <source>
        <dbReference type="EMBL" id="KAH9317274.1"/>
    </source>
</evidence>
<reference evidence="1 2" key="1">
    <citation type="journal article" date="2021" name="Nat. Plants">
        <title>The Taxus genome provides insights into paclitaxel biosynthesis.</title>
        <authorList>
            <person name="Xiong X."/>
            <person name="Gou J."/>
            <person name="Liao Q."/>
            <person name="Li Y."/>
            <person name="Zhou Q."/>
            <person name="Bi G."/>
            <person name="Li C."/>
            <person name="Du R."/>
            <person name="Wang X."/>
            <person name="Sun T."/>
            <person name="Guo L."/>
            <person name="Liang H."/>
            <person name="Lu P."/>
            <person name="Wu Y."/>
            <person name="Zhang Z."/>
            <person name="Ro D.K."/>
            <person name="Shang Y."/>
            <person name="Huang S."/>
            <person name="Yan J."/>
        </authorList>
    </citation>
    <scope>NUCLEOTIDE SEQUENCE [LARGE SCALE GENOMIC DNA]</scope>
    <source>
        <strain evidence="1">Ta-2019</strain>
    </source>
</reference>
<dbReference type="Proteomes" id="UP000824469">
    <property type="component" value="Unassembled WGS sequence"/>
</dbReference>
<name>A0AA38G5H8_TAXCH</name>
<protein>
    <submittedName>
        <fullName evidence="1">Uncharacterized protein</fullName>
    </submittedName>
</protein>
<dbReference type="AlphaFoldDB" id="A0AA38G5H8"/>